<keyword evidence="1" id="KW-1003">Cell membrane</keyword>
<dbReference type="SMART" id="SM01234">
    <property type="entry name" value="Haemolytic"/>
    <property type="match status" value="1"/>
</dbReference>
<dbReference type="GO" id="GO:0005886">
    <property type="term" value="C:plasma membrane"/>
    <property type="evidence" value="ECO:0007669"/>
    <property type="project" value="UniProtKB-SubCell"/>
</dbReference>
<dbReference type="Pfam" id="PF01809">
    <property type="entry name" value="YidD"/>
    <property type="match status" value="1"/>
</dbReference>
<reference evidence="2" key="1">
    <citation type="submission" date="2020-04" db="EMBL/GenBank/DDBJ databases">
        <authorList>
            <person name="Zhang T."/>
        </authorList>
    </citation>
    <scope>NUCLEOTIDE SEQUENCE</scope>
    <source>
        <strain evidence="2">HKST-UBA10</strain>
    </source>
</reference>
<proteinExistence type="inferred from homology"/>
<dbReference type="PANTHER" id="PTHR33383">
    <property type="entry name" value="MEMBRANE PROTEIN INSERTION EFFICIENCY FACTOR-RELATED"/>
    <property type="match status" value="1"/>
</dbReference>
<protein>
    <recommendedName>
        <fullName evidence="1">Putative membrane protein insertion efficiency factor</fullName>
    </recommendedName>
</protein>
<keyword evidence="1" id="KW-0472">Membrane</keyword>
<comment type="similarity">
    <text evidence="1">Belongs to the UPF0161 family.</text>
</comment>
<dbReference type="PANTHER" id="PTHR33383:SF1">
    <property type="entry name" value="MEMBRANE PROTEIN INSERTION EFFICIENCY FACTOR-RELATED"/>
    <property type="match status" value="1"/>
</dbReference>
<dbReference type="NCBIfam" id="TIGR00278">
    <property type="entry name" value="membrane protein insertion efficiency factor YidD"/>
    <property type="match status" value="1"/>
</dbReference>
<comment type="function">
    <text evidence="1">Could be involved in insertion of integral membrane proteins into the membrane.</text>
</comment>
<organism evidence="2 3">
    <name type="scientific">Candidatus Dojkabacteria bacterium</name>
    <dbReference type="NCBI Taxonomy" id="2099670"/>
    <lineage>
        <taxon>Bacteria</taxon>
        <taxon>Candidatus Dojkabacteria</taxon>
    </lineage>
</organism>
<evidence type="ECO:0000313" key="3">
    <source>
        <dbReference type="Proteomes" id="UP000782843"/>
    </source>
</evidence>
<gene>
    <name evidence="2" type="primary">yidD</name>
    <name evidence="2" type="ORF">KC660_01510</name>
</gene>
<dbReference type="Proteomes" id="UP000782843">
    <property type="component" value="Unassembled WGS sequence"/>
</dbReference>
<reference evidence="2" key="2">
    <citation type="journal article" date="2021" name="Microbiome">
        <title>Successional dynamics and alternative stable states in a saline activated sludge microbial community over 9 years.</title>
        <authorList>
            <person name="Wang Y."/>
            <person name="Ye J."/>
            <person name="Ju F."/>
            <person name="Liu L."/>
            <person name="Boyd J.A."/>
            <person name="Deng Y."/>
            <person name="Parks D.H."/>
            <person name="Jiang X."/>
            <person name="Yin X."/>
            <person name="Woodcroft B.J."/>
            <person name="Tyson G.W."/>
            <person name="Hugenholtz P."/>
            <person name="Polz M.F."/>
            <person name="Zhang T."/>
        </authorList>
    </citation>
    <scope>NUCLEOTIDE SEQUENCE</scope>
    <source>
        <strain evidence="2">HKST-UBA10</strain>
    </source>
</reference>
<dbReference type="AlphaFoldDB" id="A0A955L3K8"/>
<sequence>MNILKEIILFSIRIYQKTLSLDHGILGKILPYRACIYTPTCSEYGYEAIEKYGLRKGIYLGTKRVLRCSPAGKGGYDPVP</sequence>
<accession>A0A955L3K8</accession>
<name>A0A955L3K8_9BACT</name>
<dbReference type="HAMAP" id="MF_00386">
    <property type="entry name" value="UPF0161_YidD"/>
    <property type="match status" value="1"/>
</dbReference>
<dbReference type="EMBL" id="JAGQLG010000053">
    <property type="protein sequence ID" value="MCA9382066.1"/>
    <property type="molecule type" value="Genomic_DNA"/>
</dbReference>
<comment type="caution">
    <text evidence="2">The sequence shown here is derived from an EMBL/GenBank/DDBJ whole genome shotgun (WGS) entry which is preliminary data.</text>
</comment>
<evidence type="ECO:0000256" key="1">
    <source>
        <dbReference type="HAMAP-Rule" id="MF_00386"/>
    </source>
</evidence>
<comment type="subcellular location">
    <subcellularLocation>
        <location evidence="1">Cell membrane</location>
        <topology evidence="1">Peripheral membrane protein</topology>
        <orientation evidence="1">Cytoplasmic side</orientation>
    </subcellularLocation>
</comment>
<dbReference type="InterPro" id="IPR002696">
    <property type="entry name" value="Membr_insert_effic_factor_YidD"/>
</dbReference>
<evidence type="ECO:0000313" key="2">
    <source>
        <dbReference type="EMBL" id="MCA9382066.1"/>
    </source>
</evidence>